<evidence type="ECO:0000313" key="2">
    <source>
        <dbReference type="EMBL" id="KID55683.1"/>
    </source>
</evidence>
<reference evidence="3 4" key="1">
    <citation type="submission" date="2014-12" db="EMBL/GenBank/DDBJ databases">
        <title>Draft Genome Sequence of Pseudoalteromonas luteoviolacea HI1.</title>
        <authorList>
            <person name="Asahina A.Y."/>
            <person name="Hadfield M.G."/>
        </authorList>
    </citation>
    <scope>NUCLEOTIDE SEQUENCE [LARGE SCALE GENOMIC DNA]</scope>
    <source>
        <strain evidence="3 4">HI1</strain>
    </source>
</reference>
<sequence length="564" mass="63524">MKLKYLSCAVAAMVTSSSAMSFTQLGGAGVMPIGHEWLTRTSALELMGQDTRVSDSQDPRLNWNNGLAKSIELNVAQHEVERILSNTNDDGTYWSGYDAIFAAIVGERWVDIAGFNVTNASADPTGPNCFNAVAQEPADLQQDHFMRRYDDIGGIGGVNAAKRAQIRFINHFVNAATAESKKIKVWDGGGYAKAVEVDHNYFLFGRAVHLFQDSFSPEHTVRLAVDNYEKIWQVKAYLCSEGAEQHTHDTKEAINYQSGDVIWKPESRGQSGWQAYKPSNIKPVALVSLEASKDLWAAFIRTMSLPQEERRTKAQQEAQQLVDNWLSFEEQAMLNWYEDEAKRDHTYVLAPGEQGKGKSLINCMTELKVGTTSQLDRVAQLEEERRHCLYNIEAEAGYNDVNDPLINMPYNWKWKSLTWKTPPSDWQPNQLKADTGDVVHLHNASNGKAIGSQSGEQKNALLYVEHATPIDFILVKGEGGDSYFRTRNNAELFLSYKNNFTGDTKLWTSPNKASFHIEPYGTRVNLKNNFWQQYVWADIESGQVHLSRKGDASHENAQWLLVQQ</sequence>
<dbReference type="AlphaFoldDB" id="A0A0C1QMX5"/>
<protein>
    <submittedName>
        <fullName evidence="3">Hemolysin D</fullName>
    </submittedName>
</protein>
<accession>A0A0C1QMX5</accession>
<proteinExistence type="predicted"/>
<feature type="chain" id="PRO_5007392265" evidence="1">
    <location>
        <begin position="22"/>
        <end position="564"/>
    </location>
</feature>
<evidence type="ECO:0000313" key="4">
    <source>
        <dbReference type="Proteomes" id="UP000031327"/>
    </source>
</evidence>
<evidence type="ECO:0000256" key="1">
    <source>
        <dbReference type="SAM" id="SignalP"/>
    </source>
</evidence>
<comment type="caution">
    <text evidence="3">The sequence shown here is derived from an EMBL/GenBank/DDBJ whole genome shotgun (WGS) entry which is preliminary data.</text>
</comment>
<evidence type="ECO:0000313" key="3">
    <source>
        <dbReference type="EMBL" id="KID56407.1"/>
    </source>
</evidence>
<keyword evidence="1" id="KW-0732">Signal</keyword>
<feature type="signal peptide" evidence="1">
    <location>
        <begin position="1"/>
        <end position="21"/>
    </location>
</feature>
<gene>
    <name evidence="2" type="ORF">JF50_14960</name>
    <name evidence="3" type="ORF">JF50_19550</name>
</gene>
<name>A0A0C1QMX5_9GAMM</name>
<dbReference type="RefSeq" id="WP_039610261.1">
    <property type="nucleotide sequence ID" value="NZ_JWIC01000007.1"/>
</dbReference>
<organism evidence="3 4">
    <name type="scientific">Pseudoalteromonas luteoviolacea</name>
    <dbReference type="NCBI Taxonomy" id="43657"/>
    <lineage>
        <taxon>Bacteria</taxon>
        <taxon>Pseudomonadati</taxon>
        <taxon>Pseudomonadota</taxon>
        <taxon>Gammaproteobacteria</taxon>
        <taxon>Alteromonadales</taxon>
        <taxon>Pseudoalteromonadaceae</taxon>
        <taxon>Pseudoalteromonas</taxon>
    </lineage>
</organism>
<dbReference type="EMBL" id="JWIC01000007">
    <property type="protein sequence ID" value="KID55683.1"/>
    <property type="molecule type" value="Genomic_DNA"/>
</dbReference>
<dbReference type="Proteomes" id="UP000031327">
    <property type="component" value="Unassembled WGS sequence"/>
</dbReference>
<dbReference type="OrthoDB" id="7177288at2"/>
<dbReference type="EMBL" id="JWIC01000007">
    <property type="protein sequence ID" value="KID56407.1"/>
    <property type="molecule type" value="Genomic_DNA"/>
</dbReference>